<sequence>MEGSALDRTLLEYIGAFLGAAPAGDRDELDRRDSLMRYFHSIINGNFGPTASRNEELLVGEMQKRMMAGGRNVRAALHVSRLCGTLKQQDPDYDWWSVLYFLSECCAKTPGAAVAAPPSSYLADPQSRSLGAGGAVRAASLPQQQEPHLPHHANHLLPPQVRYGYDSGGSRPNTAGSSKRGSTAAAFAVPPQQRHRPEAGTPVSRQSLPEDQAGVFLHRELPTYDDVPEAELLQDLIYVMQGIDGTYVRWNRQTSAYVIRPDVNLSRPTRSMIGLLSELGVLVRDIQDYTDAVDQQGRLFEQGFCTELKAELVKYYQLVSETESKLFKAPRTLQPGESPLGATLRRMYNWTTEARQRLRLMATAIVKVQESRGGGDVLSIISTLVDDGDPFIQSFARRLLKTASVPFNSILVSWVTDGELIDPYGEFFIQERESRHGMLWGERYTVAPDMIPVHINRDMTRKIFQIGRSLNFLRVACSDAQWVAEGGPRMQLAGDISDTGNLETFVCSSSSMVNERLMSVLKTRFDLMGHV</sequence>
<evidence type="ECO:0000313" key="1">
    <source>
        <dbReference type="EMBL" id="KAJ2801347.1"/>
    </source>
</evidence>
<dbReference type="Proteomes" id="UP001140087">
    <property type="component" value="Unassembled WGS sequence"/>
</dbReference>
<organism evidence="1 2">
    <name type="scientific">Coemansia helicoidea</name>
    <dbReference type="NCBI Taxonomy" id="1286919"/>
    <lineage>
        <taxon>Eukaryota</taxon>
        <taxon>Fungi</taxon>
        <taxon>Fungi incertae sedis</taxon>
        <taxon>Zoopagomycota</taxon>
        <taxon>Kickxellomycotina</taxon>
        <taxon>Kickxellomycetes</taxon>
        <taxon>Kickxellales</taxon>
        <taxon>Kickxellaceae</taxon>
        <taxon>Coemansia</taxon>
    </lineage>
</organism>
<dbReference type="EMBL" id="JANBUN010000788">
    <property type="protein sequence ID" value="KAJ2801347.1"/>
    <property type="molecule type" value="Genomic_DNA"/>
</dbReference>
<protein>
    <submittedName>
        <fullName evidence="1">Microtubule-nucleating Tub4p (Gamma-tubulin) complex component</fullName>
    </submittedName>
</protein>
<evidence type="ECO:0000313" key="2">
    <source>
        <dbReference type="Proteomes" id="UP001140087"/>
    </source>
</evidence>
<name>A0ACC1L5L0_9FUNG</name>
<accession>A0ACC1L5L0</accession>
<feature type="non-terminal residue" evidence="1">
    <location>
        <position position="531"/>
    </location>
</feature>
<keyword evidence="2" id="KW-1185">Reference proteome</keyword>
<reference evidence="1" key="1">
    <citation type="submission" date="2022-07" db="EMBL/GenBank/DDBJ databases">
        <title>Phylogenomic reconstructions and comparative analyses of Kickxellomycotina fungi.</title>
        <authorList>
            <person name="Reynolds N.K."/>
            <person name="Stajich J.E."/>
            <person name="Barry K."/>
            <person name="Grigoriev I.V."/>
            <person name="Crous P."/>
            <person name="Smith M.E."/>
        </authorList>
    </citation>
    <scope>NUCLEOTIDE SEQUENCE</scope>
    <source>
        <strain evidence="1">BCRC 34780</strain>
    </source>
</reference>
<proteinExistence type="predicted"/>
<gene>
    <name evidence="1" type="primary">SPC98_1</name>
    <name evidence="1" type="ORF">H4R21_002819</name>
</gene>
<comment type="caution">
    <text evidence="1">The sequence shown here is derived from an EMBL/GenBank/DDBJ whole genome shotgun (WGS) entry which is preliminary data.</text>
</comment>